<dbReference type="InterPro" id="IPR012902">
    <property type="entry name" value="N_methyl_site"/>
</dbReference>
<gene>
    <name evidence="1" type="ORF">FJM67_04670</name>
</gene>
<organism evidence="1 2">
    <name type="scientific">Maribrevibacterium harenarium</name>
    <dbReference type="NCBI Taxonomy" id="2589817"/>
    <lineage>
        <taxon>Bacteria</taxon>
        <taxon>Pseudomonadati</taxon>
        <taxon>Pseudomonadota</taxon>
        <taxon>Gammaproteobacteria</taxon>
        <taxon>Oceanospirillales</taxon>
        <taxon>Oceanospirillaceae</taxon>
        <taxon>Maribrevibacterium</taxon>
    </lineage>
</organism>
<dbReference type="RefSeq" id="WP_140587510.1">
    <property type="nucleotide sequence ID" value="NZ_VFRR01000005.1"/>
</dbReference>
<dbReference type="NCBIfam" id="TIGR02532">
    <property type="entry name" value="IV_pilin_GFxxxE"/>
    <property type="match status" value="1"/>
</dbReference>
<dbReference type="AlphaFoldDB" id="A0A501X255"/>
<name>A0A501X255_9GAMM</name>
<dbReference type="Proteomes" id="UP000315901">
    <property type="component" value="Unassembled WGS sequence"/>
</dbReference>
<dbReference type="EMBL" id="VFRR01000005">
    <property type="protein sequence ID" value="TPE54558.1"/>
    <property type="molecule type" value="Genomic_DNA"/>
</dbReference>
<protein>
    <submittedName>
        <fullName evidence="1">Prepilin-type N-terminal cleavage/methylation domain-containing protein</fullName>
    </submittedName>
</protein>
<evidence type="ECO:0000313" key="2">
    <source>
        <dbReference type="Proteomes" id="UP000315901"/>
    </source>
</evidence>
<evidence type="ECO:0000313" key="1">
    <source>
        <dbReference type="EMBL" id="TPE54558.1"/>
    </source>
</evidence>
<comment type="caution">
    <text evidence="1">The sequence shown here is derived from an EMBL/GenBank/DDBJ whole genome shotgun (WGS) entry which is preliminary data.</text>
</comment>
<reference evidence="1 2" key="1">
    <citation type="submission" date="2019-06" db="EMBL/GenBank/DDBJ databases">
        <title>A novel bacterium of genus Marinomonas, isolated from coastal sand.</title>
        <authorList>
            <person name="Huang H."/>
            <person name="Mo K."/>
            <person name="Hu Y."/>
        </authorList>
    </citation>
    <scope>NUCLEOTIDE SEQUENCE [LARGE SCALE GENOMIC DNA]</scope>
    <source>
        <strain evidence="1 2">HB171799</strain>
    </source>
</reference>
<dbReference type="OrthoDB" id="6104893at2"/>
<dbReference type="Pfam" id="PF07963">
    <property type="entry name" value="N_methyl"/>
    <property type="match status" value="1"/>
</dbReference>
<proteinExistence type="predicted"/>
<keyword evidence="2" id="KW-1185">Reference proteome</keyword>
<accession>A0A501X255</accession>
<sequence length="289" mass="31148">MRSKGFTMFEVLVALLVLAVLLTMVVAIQQHWLVSLKRDQVHVRLQNKVALVGEILDGQLGLLGGFGCASDKYGYIEVGQADTPPSRLSSADLKAGSRWLLGDSVGLCAAYGSVTSGVLTAPLSCLNFDVGDPVLLDTCGQQQLATVVHAYGNRVDIALPSSVTSPILAASFQPTYWYLAPSKSHGYALWSKSAISGNGVEVVDEIAQLNFYLLQGAPEGPLVQDVHRSTGRFDIESVKGIWVEYLITLNDCEETTSSNSSYQSFTGETWHYPPSCSQLGQRFIVLGAK</sequence>